<dbReference type="SUPFAM" id="SSF49842">
    <property type="entry name" value="TNF-like"/>
    <property type="match status" value="1"/>
</dbReference>
<sequence>MGSTTTDRLAGVTAGLASKAPVRVATTANITLSGEQTIDGVAGAADDRILVKNQTDGTENGIYDMKSGAWVRSLDFDGTRDVVSGTFVVVISGGTNASSAWRISTADPITIGTTSIAFALMSVASVSAFMLTVLDDANAAAARTTLGAGTGSLDDLVDDLTPQLGGPLDTNSKLIQFSEGAAIASASSCDIWAGDDGNTVHITGTTNIDDFATAPRAGAYMWVIFDGALDVVDSATITVDGNANYATAANDMGLVYAETTTTFLFKPFPNGDRRRVDTTGAATNAAQPAFRVTNVIVSNVTGDGTDYTIVFATEVFDQNADFDGVSTFTAPVTGRYLLTAVVGIGGITAATDSLQLSIVTSNDTYVNPRNQTNMTVTDYGMAISMVADMDASDTATVHLNNTGEASAVHDVGTGQAHFSGALLA</sequence>
<reference evidence="1" key="1">
    <citation type="journal article" date="2015" name="Nature">
        <title>Complex archaea that bridge the gap between prokaryotes and eukaryotes.</title>
        <authorList>
            <person name="Spang A."/>
            <person name="Saw J.H."/>
            <person name="Jorgensen S.L."/>
            <person name="Zaremba-Niedzwiedzka K."/>
            <person name="Martijn J."/>
            <person name="Lind A.E."/>
            <person name="van Eijk R."/>
            <person name="Schleper C."/>
            <person name="Guy L."/>
            <person name="Ettema T.J."/>
        </authorList>
    </citation>
    <scope>NUCLEOTIDE SEQUENCE</scope>
</reference>
<dbReference type="EMBL" id="LAZR01025051">
    <property type="protein sequence ID" value="KKL73155.1"/>
    <property type="molecule type" value="Genomic_DNA"/>
</dbReference>
<dbReference type="AlphaFoldDB" id="A0A0F9GUW8"/>
<name>A0A0F9GUW8_9ZZZZ</name>
<accession>A0A0F9GUW8</accession>
<organism evidence="1">
    <name type="scientific">marine sediment metagenome</name>
    <dbReference type="NCBI Taxonomy" id="412755"/>
    <lineage>
        <taxon>unclassified sequences</taxon>
        <taxon>metagenomes</taxon>
        <taxon>ecological metagenomes</taxon>
    </lineage>
</organism>
<protein>
    <recommendedName>
        <fullName evidence="2">C1q domain-containing protein</fullName>
    </recommendedName>
</protein>
<gene>
    <name evidence="1" type="ORF">LCGC14_2077740</name>
</gene>
<proteinExistence type="predicted"/>
<evidence type="ECO:0000313" key="1">
    <source>
        <dbReference type="EMBL" id="KKL73155.1"/>
    </source>
</evidence>
<dbReference type="InterPro" id="IPR008983">
    <property type="entry name" value="Tumour_necrosis_fac-like_dom"/>
</dbReference>
<evidence type="ECO:0008006" key="2">
    <source>
        <dbReference type="Google" id="ProtNLM"/>
    </source>
</evidence>
<dbReference type="Gene3D" id="2.60.120.40">
    <property type="match status" value="1"/>
</dbReference>
<comment type="caution">
    <text evidence="1">The sequence shown here is derived from an EMBL/GenBank/DDBJ whole genome shotgun (WGS) entry which is preliminary data.</text>
</comment>